<dbReference type="Proteomes" id="UP000037822">
    <property type="component" value="Unassembled WGS sequence"/>
</dbReference>
<dbReference type="InterPro" id="IPR000182">
    <property type="entry name" value="GNAT_dom"/>
</dbReference>
<protein>
    <recommendedName>
        <fullName evidence="1">N-acetyltransferase domain-containing protein</fullName>
    </recommendedName>
</protein>
<dbReference type="PROSITE" id="PS51186">
    <property type="entry name" value="GNAT"/>
    <property type="match status" value="1"/>
</dbReference>
<reference evidence="2 3" key="1">
    <citation type="submission" date="2015-07" db="EMBL/GenBank/DDBJ databases">
        <title>Whole genome sequencing of Bosea vaviloviae isolated from cave pool.</title>
        <authorList>
            <person name="Tan N.E.H."/>
            <person name="Lee Y.P."/>
            <person name="Gan H.M."/>
            <person name="Barton H."/>
            <person name="Savka M.A."/>
        </authorList>
    </citation>
    <scope>NUCLEOTIDE SEQUENCE [LARGE SCALE GENOMIC DNA]</scope>
    <source>
        <strain evidence="2 3">SD260</strain>
    </source>
</reference>
<dbReference type="InterPro" id="IPR052729">
    <property type="entry name" value="Acyl/Acetyltrans_Enzymes"/>
</dbReference>
<proteinExistence type="predicted"/>
<dbReference type="PANTHER" id="PTHR47237">
    <property type="entry name" value="SLL0310 PROTEIN"/>
    <property type="match status" value="1"/>
</dbReference>
<dbReference type="Gene3D" id="3.40.630.90">
    <property type="match status" value="1"/>
</dbReference>
<evidence type="ECO:0000259" key="1">
    <source>
        <dbReference type="PROSITE" id="PS51186"/>
    </source>
</evidence>
<sequence>MAYRTAKRRLGYEIEIRPMTEADLGQMHQLSIGVGWPHRPEDWRLVMGVGQGFVACDAIGRALGSAMWWPFGDDFATVGMVITSPRLQAQGSGRQLMEVIFAQSGDRDLRLSATKAGYRLYRALGFEPIGRIFQHQGRNVQLPLPPPAMPGLRAAVPSDLASLIRLDTSAYGAPRDRVITALMEASVGTVIEREGEIAGFALCRPFGRGHVVGPIVAEDDEMAIALVAPHVEMHEGGFLRADTAQEQGRFGAFLESCGMTIYDSVTPMIRGRHHAPGGAARTFGLANQALG</sequence>
<accession>A0A0N0MAT1</accession>
<dbReference type="Gene3D" id="3.40.630.30">
    <property type="match status" value="1"/>
</dbReference>
<dbReference type="InterPro" id="IPR016181">
    <property type="entry name" value="Acyl_CoA_acyltransferase"/>
</dbReference>
<dbReference type="AlphaFoldDB" id="A0A0N0MAT1"/>
<dbReference type="GO" id="GO:0016747">
    <property type="term" value="F:acyltransferase activity, transferring groups other than amino-acyl groups"/>
    <property type="evidence" value="ECO:0007669"/>
    <property type="project" value="InterPro"/>
</dbReference>
<keyword evidence="3" id="KW-1185">Reference proteome</keyword>
<dbReference type="EMBL" id="LGSZ01000052">
    <property type="protein sequence ID" value="KPH79035.1"/>
    <property type="molecule type" value="Genomic_DNA"/>
</dbReference>
<dbReference type="InterPro" id="IPR041496">
    <property type="entry name" value="YitH/HolE_GNAT"/>
</dbReference>
<organism evidence="2 3">
    <name type="scientific">Bosea vaviloviae</name>
    <dbReference type="NCBI Taxonomy" id="1526658"/>
    <lineage>
        <taxon>Bacteria</taxon>
        <taxon>Pseudomonadati</taxon>
        <taxon>Pseudomonadota</taxon>
        <taxon>Alphaproteobacteria</taxon>
        <taxon>Hyphomicrobiales</taxon>
        <taxon>Boseaceae</taxon>
        <taxon>Bosea</taxon>
    </lineage>
</organism>
<dbReference type="SUPFAM" id="SSF55729">
    <property type="entry name" value="Acyl-CoA N-acyltransferases (Nat)"/>
    <property type="match status" value="1"/>
</dbReference>
<gene>
    <name evidence="2" type="ORF">AE618_19880</name>
</gene>
<dbReference type="PANTHER" id="PTHR47237:SF2">
    <property type="entry name" value="BLL4206 PROTEIN"/>
    <property type="match status" value="1"/>
</dbReference>
<comment type="caution">
    <text evidence="2">The sequence shown here is derived from an EMBL/GenBank/DDBJ whole genome shotgun (WGS) entry which is preliminary data.</text>
</comment>
<name>A0A0N0MAT1_9HYPH</name>
<feature type="domain" description="N-acetyltransferase" evidence="1">
    <location>
        <begin position="14"/>
        <end position="147"/>
    </location>
</feature>
<evidence type="ECO:0000313" key="2">
    <source>
        <dbReference type="EMBL" id="KPH79035.1"/>
    </source>
</evidence>
<dbReference type="PATRIC" id="fig|1526658.3.peg.543"/>
<evidence type="ECO:0000313" key="3">
    <source>
        <dbReference type="Proteomes" id="UP000037822"/>
    </source>
</evidence>
<dbReference type="Pfam" id="PF13508">
    <property type="entry name" value="Acetyltransf_7"/>
    <property type="match status" value="1"/>
</dbReference>
<dbReference type="Pfam" id="PF18014">
    <property type="entry name" value="Acetyltransf_18"/>
    <property type="match status" value="1"/>
</dbReference>